<dbReference type="Gene3D" id="3.40.50.300">
    <property type="entry name" value="P-loop containing nucleotide triphosphate hydrolases"/>
    <property type="match status" value="1"/>
</dbReference>
<evidence type="ECO:0000313" key="2">
    <source>
        <dbReference type="Proteomes" id="UP000056905"/>
    </source>
</evidence>
<keyword evidence="2" id="KW-1185">Reference proteome</keyword>
<dbReference type="Proteomes" id="UP000056905">
    <property type="component" value="Chromosome"/>
</dbReference>
<accession>A0A0P0P1J3</accession>
<sequence length="295" mass="32073">MSDPSEVAAFMAQAGLPPRFAGLAARLHVPLAARIAQAAAGRDVPLLVGLCAPQGAGKSTLTALVTRLLRHRGLKTANLSLDDLYLTHVERLGLGRTVHPLLRTRGVPGTHDIALGLEVLEALARPGRVLLPRFDKAADDRAPVADFEPFEGPAQVILLEGWCVGGQAQPEAALDEPVNALEHDEDAAGVWRGFANAALAGPYRVLFDRIDLLVVMTAPDFATVRAWRGQQEQRLRQDLAARGRDTALAMDEKALDRFVAHYQRLTEWIARDLPPRADIAIRLDADREPVEMRGL</sequence>
<dbReference type="KEGG" id="chq:AQ619_13900"/>
<dbReference type="STRING" id="69395.AQ619_13900"/>
<protein>
    <submittedName>
        <fullName evidence="1">Kinase</fullName>
    </submittedName>
</protein>
<organism evidence="1 2">
    <name type="scientific">Caulobacter henricii</name>
    <dbReference type="NCBI Taxonomy" id="69395"/>
    <lineage>
        <taxon>Bacteria</taxon>
        <taxon>Pseudomonadati</taxon>
        <taxon>Pseudomonadota</taxon>
        <taxon>Alphaproteobacteria</taxon>
        <taxon>Caulobacterales</taxon>
        <taxon>Caulobacteraceae</taxon>
        <taxon>Caulobacter</taxon>
    </lineage>
</organism>
<dbReference type="InterPro" id="IPR027417">
    <property type="entry name" value="P-loop_NTPase"/>
</dbReference>
<proteinExistence type="predicted"/>
<gene>
    <name evidence="1" type="ORF">AQ619_13900</name>
</gene>
<keyword evidence="1" id="KW-0808">Transferase</keyword>
<dbReference type="AlphaFoldDB" id="A0A0P0P1J3"/>
<evidence type="ECO:0000313" key="1">
    <source>
        <dbReference type="EMBL" id="ALL14349.1"/>
    </source>
</evidence>
<dbReference type="SUPFAM" id="SSF52540">
    <property type="entry name" value="P-loop containing nucleoside triphosphate hydrolases"/>
    <property type="match status" value="1"/>
</dbReference>
<reference evidence="1 2" key="1">
    <citation type="submission" date="2015-10" db="EMBL/GenBank/DDBJ databases">
        <title>Conservation of the essential genome among Caulobacter and Brevundimonas species.</title>
        <authorList>
            <person name="Scott D."/>
            <person name="Ely B."/>
        </authorList>
    </citation>
    <scope>NUCLEOTIDE SEQUENCE [LARGE SCALE GENOMIC DNA]</scope>
    <source>
        <strain evidence="1 2">CB4</strain>
    </source>
</reference>
<keyword evidence="1" id="KW-0418">Kinase</keyword>
<dbReference type="OrthoDB" id="455474at2"/>
<dbReference type="EMBL" id="CP013002">
    <property type="protein sequence ID" value="ALL14349.1"/>
    <property type="molecule type" value="Genomic_DNA"/>
</dbReference>
<dbReference type="GO" id="GO:0016301">
    <property type="term" value="F:kinase activity"/>
    <property type="evidence" value="ECO:0007669"/>
    <property type="project" value="UniProtKB-KW"/>
</dbReference>
<name>A0A0P0P1J3_9CAUL</name>